<reference evidence="1 2" key="1">
    <citation type="submission" date="2016-10" db="EMBL/GenBank/DDBJ databases">
        <title>Genome Sequence of Pseudomonas putida GM4FR.</title>
        <authorList>
            <person name="Poehlein A."/>
            <person name="Wemheuer F."/>
            <person name="Hollensteiner J."/>
            <person name="Wemheuer B."/>
        </authorList>
    </citation>
    <scope>NUCLEOTIDE SEQUENCE [LARGE SCALE GENOMIC DNA]</scope>
    <source>
        <strain evidence="1 2">GM4FR</strain>
    </source>
</reference>
<dbReference type="Pfam" id="PF13310">
    <property type="entry name" value="Virulence_RhuM"/>
    <property type="match status" value="1"/>
</dbReference>
<dbReference type="InterPro" id="IPR011204">
    <property type="entry name" value="Virulence_RhuM-like"/>
</dbReference>
<protein>
    <submittedName>
        <fullName evidence="1">Uncharacterized protein</fullName>
    </submittedName>
</protein>
<dbReference type="AlphaFoldDB" id="A0A1Q9R2L8"/>
<dbReference type="Proteomes" id="UP000186736">
    <property type="component" value="Unassembled WGS sequence"/>
</dbReference>
<accession>A0A1Q9R2L8</accession>
<dbReference type="EMBL" id="MKZO01000031">
    <property type="protein sequence ID" value="OLS61542.1"/>
    <property type="molecule type" value="Genomic_DNA"/>
</dbReference>
<proteinExistence type="predicted"/>
<evidence type="ECO:0000313" key="1">
    <source>
        <dbReference type="EMBL" id="OLS61542.1"/>
    </source>
</evidence>
<dbReference type="OrthoDB" id="9802752at2"/>
<dbReference type="PANTHER" id="PTHR35810">
    <property type="entry name" value="CYTOPLASMIC PROTEIN-RELATED"/>
    <property type="match status" value="1"/>
</dbReference>
<organism evidence="1 2">
    <name type="scientific">Pseudomonas putida</name>
    <name type="common">Arthrobacter siderocapsulatus</name>
    <dbReference type="NCBI Taxonomy" id="303"/>
    <lineage>
        <taxon>Bacteria</taxon>
        <taxon>Pseudomonadati</taxon>
        <taxon>Pseudomonadota</taxon>
        <taxon>Gammaproteobacteria</taxon>
        <taxon>Pseudomonadales</taxon>
        <taxon>Pseudomonadaceae</taxon>
        <taxon>Pseudomonas</taxon>
    </lineage>
</organism>
<name>A0A1Q9R2L8_PSEPU</name>
<sequence>MSKDRRGSDDPEILEGAVLFSDEGAEVSLRFESEDQSIWATSQNIADLFGVDVSNARKHIRNIYADEELEKSSTKAKFASVQIEGGREVVRQDVAHYNLDMILSVGYRVNAKRAIKFRQWATKTLKAFIEQGYVINEKALRESPDKLNKLAAAVRALRSEERQVYAKVRECFKICSSDYDPTSKTVRSFYALLQDKFHHAVTGMTSSKLILDRANHKSENMGMQSIRSGSPTFEEAKIGKNYLNNEELYRLHLLSEQFMLYAESTALTRKPMTMDSLHAKLDALLIFNDYPVFSGYEDYIKEEAVSHARQELGLYKKRKKIESLGYEYDEDALAAGEYDELLIEV</sequence>
<comment type="caution">
    <text evidence="1">The sequence shown here is derived from an EMBL/GenBank/DDBJ whole genome shotgun (WGS) entry which is preliminary data.</text>
</comment>
<gene>
    <name evidence="1" type="ORF">PSEMO_36090</name>
</gene>
<dbReference type="PANTHER" id="PTHR35810:SF1">
    <property type="entry name" value="CYTOPLASMIC PROTEIN"/>
    <property type="match status" value="1"/>
</dbReference>
<evidence type="ECO:0000313" key="2">
    <source>
        <dbReference type="Proteomes" id="UP000186736"/>
    </source>
</evidence>